<name>A0AAD4K3N1_9MUSC</name>
<dbReference type="EMBL" id="JAJJHW010001127">
    <property type="protein sequence ID" value="KAH8376850.1"/>
    <property type="molecule type" value="Genomic_DNA"/>
</dbReference>
<evidence type="ECO:0008006" key="4">
    <source>
        <dbReference type="Google" id="ProtNLM"/>
    </source>
</evidence>
<comment type="caution">
    <text evidence="2">The sequence shown here is derived from an EMBL/GenBank/DDBJ whole genome shotgun (WGS) entry which is preliminary data.</text>
</comment>
<dbReference type="Proteomes" id="UP001200034">
    <property type="component" value="Unassembled WGS sequence"/>
</dbReference>
<evidence type="ECO:0000313" key="2">
    <source>
        <dbReference type="EMBL" id="KAH8376850.1"/>
    </source>
</evidence>
<feature type="signal peptide" evidence="1">
    <location>
        <begin position="1"/>
        <end position="25"/>
    </location>
</feature>
<keyword evidence="3" id="KW-1185">Reference proteome</keyword>
<keyword evidence="1" id="KW-0732">Signal</keyword>
<proteinExistence type="predicted"/>
<gene>
    <name evidence="2" type="ORF">KR093_001751</name>
</gene>
<sequence length="110" mass="12354">MDVAHNSVGVLGTMAFLFLLSHTTSKVMMKASTPLCQLAGRALNSVGPRHYMKKVLKSAPLRNTCLLFKKTGYGLYTLVEIFATSNVRSMPQIAPMYVRNFNNLMHPHYY</sequence>
<feature type="chain" id="PRO_5042177243" description="Secreted protein" evidence="1">
    <location>
        <begin position="26"/>
        <end position="110"/>
    </location>
</feature>
<dbReference type="AlphaFoldDB" id="A0AAD4K3N1"/>
<evidence type="ECO:0000256" key="1">
    <source>
        <dbReference type="SAM" id="SignalP"/>
    </source>
</evidence>
<evidence type="ECO:0000313" key="3">
    <source>
        <dbReference type="Proteomes" id="UP001200034"/>
    </source>
</evidence>
<protein>
    <recommendedName>
        <fullName evidence="4">Secreted protein</fullName>
    </recommendedName>
</protein>
<accession>A0AAD4K3N1</accession>
<reference evidence="2" key="1">
    <citation type="journal article" date="2021" name="Mol. Ecol. Resour.">
        <title>Phylogenomic analyses of the genus Drosophila reveals genomic signals of climate adaptation.</title>
        <authorList>
            <person name="Li F."/>
            <person name="Rane R.V."/>
            <person name="Luria V."/>
            <person name="Xiong Z."/>
            <person name="Chen J."/>
            <person name="Li Z."/>
            <person name="Catullo R.A."/>
            <person name="Griffin P.C."/>
            <person name="Schiffer M."/>
            <person name="Pearce S."/>
            <person name="Lee S.F."/>
            <person name="McElroy K."/>
            <person name="Stocker A."/>
            <person name="Shirriffs J."/>
            <person name="Cockerell F."/>
            <person name="Coppin C."/>
            <person name="Sgro C.M."/>
            <person name="Karger A."/>
            <person name="Cain J.W."/>
            <person name="Weber J.A."/>
            <person name="Santpere G."/>
            <person name="Kirschner M.W."/>
            <person name="Hoffmann A.A."/>
            <person name="Oakeshott J.G."/>
            <person name="Zhang G."/>
        </authorList>
    </citation>
    <scope>NUCLEOTIDE SEQUENCE</scope>
    <source>
        <strain evidence="2">BGI-SZ-2011g</strain>
    </source>
</reference>
<organism evidence="2 3">
    <name type="scientific">Drosophila rubida</name>
    <dbReference type="NCBI Taxonomy" id="30044"/>
    <lineage>
        <taxon>Eukaryota</taxon>
        <taxon>Metazoa</taxon>
        <taxon>Ecdysozoa</taxon>
        <taxon>Arthropoda</taxon>
        <taxon>Hexapoda</taxon>
        <taxon>Insecta</taxon>
        <taxon>Pterygota</taxon>
        <taxon>Neoptera</taxon>
        <taxon>Endopterygota</taxon>
        <taxon>Diptera</taxon>
        <taxon>Brachycera</taxon>
        <taxon>Muscomorpha</taxon>
        <taxon>Ephydroidea</taxon>
        <taxon>Drosophilidae</taxon>
        <taxon>Drosophila</taxon>
    </lineage>
</organism>